<dbReference type="Proteomes" id="UP000237749">
    <property type="component" value="Unassembled WGS sequence"/>
</dbReference>
<sequence>MGTDLSRLTPVEVRTMIRKGLIDTPTAGLCAGYAQGNLVMLPQELAWDFLLFCQRNPKSCPLLEVSDAGSRTFAFTAPGSDITTDLPKYRVYEDGICTGEYTAVTDIFEDYQLHKGKLVSFLIGCSFSFEAELLEAGIPVRQIEEGVNVPMYQTTIPCIPAGIFSGNMVVSMRPIPHSLVPAATAITAAMPRVHGAPVQIGYPEAIGIRDIENPDFGDRVTIKEGEVPVFWPCGVTPQAVVMNSRPPFVITHAPGHMFITDVKNVQLKY</sequence>
<name>A0A2S6HUH2_9FIRM</name>
<dbReference type="EC" id="4.2.1.-" evidence="3"/>
<dbReference type="InterPro" id="IPR009906">
    <property type="entry name" value="D-Glu_cyclase"/>
</dbReference>
<dbReference type="PANTHER" id="PTHR32022:SF10">
    <property type="entry name" value="D-GLUTAMATE CYCLASE, MITOCHONDRIAL"/>
    <property type="match status" value="1"/>
</dbReference>
<dbReference type="NCBIfam" id="NF003969">
    <property type="entry name" value="PRK05463.1"/>
    <property type="match status" value="1"/>
</dbReference>
<dbReference type="GO" id="GO:0016829">
    <property type="term" value="F:lyase activity"/>
    <property type="evidence" value="ECO:0007669"/>
    <property type="project" value="UniProtKB-KW"/>
</dbReference>
<dbReference type="PANTHER" id="PTHR32022">
    <property type="entry name" value="D-GLUTAMATE CYCLASE, MITOCHONDRIAL"/>
    <property type="match status" value="1"/>
</dbReference>
<dbReference type="PIRSF" id="PIRSF029755">
    <property type="entry name" value="UCP029755"/>
    <property type="match status" value="1"/>
</dbReference>
<evidence type="ECO:0000313" key="5">
    <source>
        <dbReference type="Proteomes" id="UP000237749"/>
    </source>
</evidence>
<dbReference type="OrthoDB" id="149585at2"/>
<dbReference type="FunFam" id="3.30.2040.10:FF:000001">
    <property type="entry name" value="D-glutamate cyclase, mitochondrial"/>
    <property type="match status" value="1"/>
</dbReference>
<proteinExistence type="inferred from homology"/>
<organism evidence="4 5">
    <name type="scientific">Lacrimispora xylanisolvens</name>
    <dbReference type="NCBI Taxonomy" id="384636"/>
    <lineage>
        <taxon>Bacteria</taxon>
        <taxon>Bacillati</taxon>
        <taxon>Bacillota</taxon>
        <taxon>Clostridia</taxon>
        <taxon>Lachnospirales</taxon>
        <taxon>Lachnospiraceae</taxon>
        <taxon>Lacrimispora</taxon>
    </lineage>
</organism>
<evidence type="ECO:0000256" key="2">
    <source>
        <dbReference type="ARBA" id="ARBA00023239"/>
    </source>
</evidence>
<reference evidence="4 5" key="1">
    <citation type="submission" date="2018-02" db="EMBL/GenBank/DDBJ databases">
        <title>Genomic Encyclopedia of Archaeal and Bacterial Type Strains, Phase II (KMG-II): from individual species to whole genera.</title>
        <authorList>
            <person name="Goeker M."/>
        </authorList>
    </citation>
    <scope>NUCLEOTIDE SEQUENCE [LARGE SCALE GENOMIC DNA]</scope>
    <source>
        <strain evidence="4 5">DSM 3808</strain>
    </source>
</reference>
<evidence type="ECO:0000256" key="3">
    <source>
        <dbReference type="HAMAP-Rule" id="MF_01830"/>
    </source>
</evidence>
<keyword evidence="5" id="KW-1185">Reference proteome</keyword>
<dbReference type="AlphaFoldDB" id="A0A2S6HUH2"/>
<dbReference type="HAMAP" id="MF_01830">
    <property type="entry name" value="Hydro_lyase"/>
    <property type="match status" value="1"/>
</dbReference>
<protein>
    <recommendedName>
        <fullName evidence="3">Putative hydro-lyase BXY41_104281</fullName>
        <ecNumber evidence="3">4.2.1.-</ecNumber>
    </recommendedName>
</protein>
<dbReference type="SUPFAM" id="SSF160920">
    <property type="entry name" value="PSTPO5379-like"/>
    <property type="match status" value="1"/>
</dbReference>
<evidence type="ECO:0000256" key="1">
    <source>
        <dbReference type="ARBA" id="ARBA00007896"/>
    </source>
</evidence>
<dbReference type="InterPro" id="IPR038021">
    <property type="entry name" value="Putative_hydro-lyase"/>
</dbReference>
<dbReference type="Pfam" id="PF07286">
    <property type="entry name" value="D-Glu_cyclase"/>
    <property type="match status" value="1"/>
</dbReference>
<gene>
    <name evidence="4" type="ORF">BXY41_104281</name>
</gene>
<dbReference type="Gene3D" id="3.40.1640.10">
    <property type="entry name" value="PSTPO5379-like"/>
    <property type="match status" value="1"/>
</dbReference>
<evidence type="ECO:0000313" key="4">
    <source>
        <dbReference type="EMBL" id="PPK81478.1"/>
    </source>
</evidence>
<dbReference type="RefSeq" id="WP_104436569.1">
    <property type="nucleotide sequence ID" value="NZ_PTJA01000004.1"/>
</dbReference>
<comment type="caution">
    <text evidence="4">The sequence shown here is derived from an EMBL/GenBank/DDBJ whole genome shotgun (WGS) entry which is preliminary data.</text>
</comment>
<comment type="similarity">
    <text evidence="1 3">Belongs to the D-glutamate cyclase family.</text>
</comment>
<dbReference type="Gene3D" id="3.30.2040.10">
    <property type="entry name" value="PSTPO5379-like domain"/>
    <property type="match status" value="1"/>
</dbReference>
<dbReference type="InterPro" id="IPR016938">
    <property type="entry name" value="UPF0317"/>
</dbReference>
<accession>A0A2S6HUH2</accession>
<keyword evidence="2 3" id="KW-0456">Lyase</keyword>
<dbReference type="EMBL" id="PTJA01000004">
    <property type="protein sequence ID" value="PPK81478.1"/>
    <property type="molecule type" value="Genomic_DNA"/>
</dbReference>